<sequence length="209" mass="23770">MLHKEAFMKRNILIALLLTFTMILVTACGNNSSNKNDNKKFEGTWIAYNQKSDPNQIQELIFENVDDQLLVSLYTYSYTPLMDYFSSGLDEADSTKQGTDTAPANADYLLTKKRDSIHNMLRTAVNNKLDVGPNPILYNEKDDTLVYNNVVFHKQSDDNSVKAYLSKLKDAMKDDVIQGRKKDTVGSFRPKPNIQFNFSFDDSILDTAQ</sequence>
<dbReference type="Proteomes" id="UP000070226">
    <property type="component" value="Unassembled WGS sequence"/>
</dbReference>
<dbReference type="EMBL" id="LRQT01000048">
    <property type="protein sequence ID" value="KXA63834.1"/>
    <property type="molecule type" value="Genomic_DNA"/>
</dbReference>
<evidence type="ECO:0000313" key="2">
    <source>
        <dbReference type="Proteomes" id="UP000070226"/>
    </source>
</evidence>
<dbReference type="PATRIC" id="fig|39777.7.peg.1186"/>
<reference evidence="1 2" key="1">
    <citation type="submission" date="2016-01" db="EMBL/GenBank/DDBJ databases">
        <authorList>
            <person name="Oliw E.H."/>
        </authorList>
    </citation>
    <scope>NUCLEOTIDE SEQUENCE [LARGE SCALE GENOMIC DNA]</scope>
    <source>
        <strain evidence="1 2">CMW7756B</strain>
    </source>
</reference>
<name>A0A133S481_9FIRM</name>
<dbReference type="PROSITE" id="PS51257">
    <property type="entry name" value="PROKAR_LIPOPROTEIN"/>
    <property type="match status" value="1"/>
</dbReference>
<gene>
    <name evidence="1" type="ORF">HMPREF3233_01220</name>
</gene>
<comment type="caution">
    <text evidence="1">The sequence shown here is derived from an EMBL/GenBank/DDBJ whole genome shotgun (WGS) entry which is preliminary data.</text>
</comment>
<evidence type="ECO:0008006" key="3">
    <source>
        <dbReference type="Google" id="ProtNLM"/>
    </source>
</evidence>
<dbReference type="AlphaFoldDB" id="A0A133S481"/>
<accession>A0A133S481</accession>
<proteinExistence type="predicted"/>
<protein>
    <recommendedName>
        <fullName evidence="3">Lipoprotein</fullName>
    </recommendedName>
</protein>
<evidence type="ECO:0000313" key="1">
    <source>
        <dbReference type="EMBL" id="KXA63834.1"/>
    </source>
</evidence>
<organism evidence="1">
    <name type="scientific">Veillonella atypica</name>
    <dbReference type="NCBI Taxonomy" id="39777"/>
    <lineage>
        <taxon>Bacteria</taxon>
        <taxon>Bacillati</taxon>
        <taxon>Bacillota</taxon>
        <taxon>Negativicutes</taxon>
        <taxon>Veillonellales</taxon>
        <taxon>Veillonellaceae</taxon>
        <taxon>Veillonella</taxon>
    </lineage>
</organism>